<dbReference type="OrthoDB" id="26806at2157"/>
<keyword evidence="3" id="KW-0418">Kinase</keyword>
<dbReference type="Proteomes" id="UP000324354">
    <property type="component" value="Chromosome"/>
</dbReference>
<evidence type="ECO:0000259" key="2">
    <source>
        <dbReference type="Pfam" id="PF10120"/>
    </source>
</evidence>
<dbReference type="GeneID" id="41712406"/>
<name>A0A5C0XN38_PYRFU</name>
<dbReference type="InterPro" id="IPR010332">
    <property type="entry name" value="ATPase_terminase-su_N"/>
</dbReference>
<dbReference type="GO" id="GO:0016301">
    <property type="term" value="F:kinase activity"/>
    <property type="evidence" value="ECO:0007669"/>
    <property type="project" value="UniProtKB-KW"/>
</dbReference>
<protein>
    <submittedName>
        <fullName evidence="3">Phosphomethylpyrimidine kinase</fullName>
    </submittedName>
</protein>
<dbReference type="Pfam" id="PF10120">
    <property type="entry name" value="ThiN"/>
    <property type="match status" value="1"/>
</dbReference>
<dbReference type="PANTHER" id="PTHR40730:SF4">
    <property type="entry name" value="TRANSCRIPTIONAL REGULATOR"/>
    <property type="match status" value="1"/>
</dbReference>
<evidence type="ECO:0000313" key="4">
    <source>
        <dbReference type="Proteomes" id="UP000324354"/>
    </source>
</evidence>
<reference evidence="3 4" key="1">
    <citation type="submission" date="2017-08" db="EMBL/GenBank/DDBJ databases">
        <title>Resequencing and Reannotation of the genome of Pyrococcus furiosus type strain DSM3638.</title>
        <authorList>
            <person name="Reichelt R.M."/>
            <person name="Bunk B."/>
        </authorList>
    </citation>
    <scope>NUCLEOTIDE SEQUENCE [LARGE SCALE GENOMIC DNA]</scope>
    <source>
        <strain evidence="3 4">DSM 3638</strain>
    </source>
</reference>
<evidence type="ECO:0000313" key="3">
    <source>
        <dbReference type="EMBL" id="QEK78307.1"/>
    </source>
</evidence>
<dbReference type="Pfam" id="PF06056">
    <property type="entry name" value="Terminase_5"/>
    <property type="match status" value="1"/>
</dbReference>
<accession>A0A5C0XN38</accession>
<sequence length="295" mass="33328">MRTPSVFWAEVVIPAIRARVAKVLYSQGYSQGEIADIMGVTQAMVSKYITRYSPPEILKPLEKEIENIALALVELIKRGEKKENLVKILERKYFELLRNEEFCKAYESYSGLPGNICGEILSFISERQSVIEELSKALSVLLSDEKFPELIPEIRSNFAYSLPNPKGIEDVAAVPGRITLVHGKPFAMPPQFGASRHTAKILVRISNPQVRAVLNIRYGEDVEEALKLSGLKIARLKEGSRSEEETEVKIAELFKEEIWDAVIDPGGFGVEPCVYIFGRDPWDVIRKLRLIEKHL</sequence>
<dbReference type="EMBL" id="CP023154">
    <property type="protein sequence ID" value="QEK78307.1"/>
    <property type="molecule type" value="Genomic_DNA"/>
</dbReference>
<proteinExistence type="predicted"/>
<evidence type="ECO:0000259" key="1">
    <source>
        <dbReference type="Pfam" id="PF06056"/>
    </source>
</evidence>
<dbReference type="Gene3D" id="1.10.10.10">
    <property type="entry name" value="Winged helix-like DNA-binding domain superfamily/Winged helix DNA-binding domain"/>
    <property type="match status" value="1"/>
</dbReference>
<feature type="domain" description="Thiamine-phosphate synthase ThiN" evidence="2">
    <location>
        <begin position="133"/>
        <end position="289"/>
    </location>
</feature>
<dbReference type="InterPro" id="IPR036409">
    <property type="entry name" value="Aldolase_II/adducin_N_sf"/>
</dbReference>
<keyword evidence="3" id="KW-0808">Transferase</keyword>
<dbReference type="GeneID" id="13302413"/>
<dbReference type="RefSeq" id="WP_011011720.1">
    <property type="nucleotide sequence ID" value="NC_003413.1"/>
</dbReference>
<dbReference type="InterPro" id="IPR036388">
    <property type="entry name" value="WH-like_DNA-bd_sf"/>
</dbReference>
<gene>
    <name evidence="3" type="ORF">PFDSM3638_03015</name>
</gene>
<organism evidence="3 4">
    <name type="scientific">Pyrococcus furiosus (strain ATCC 43587 / DSM 3638 / JCM 8422 / Vc1)</name>
    <dbReference type="NCBI Taxonomy" id="186497"/>
    <lineage>
        <taxon>Archaea</taxon>
        <taxon>Methanobacteriati</taxon>
        <taxon>Methanobacteriota</taxon>
        <taxon>Thermococci</taxon>
        <taxon>Thermococcales</taxon>
        <taxon>Thermococcaceae</taxon>
        <taxon>Pyrococcus</taxon>
    </lineage>
</organism>
<dbReference type="SUPFAM" id="SSF53639">
    <property type="entry name" value="AraD/HMP-PK domain-like"/>
    <property type="match status" value="1"/>
</dbReference>
<dbReference type="AlphaFoldDB" id="A0A5C0XN38"/>
<feature type="domain" description="Terminase ATPase subunit N-terminal" evidence="1">
    <location>
        <begin position="19"/>
        <end position="53"/>
    </location>
</feature>
<dbReference type="Gene3D" id="3.40.225.10">
    <property type="entry name" value="Class II aldolase/adducin N-terminal domain"/>
    <property type="match status" value="1"/>
</dbReference>
<dbReference type="InterPro" id="IPR019293">
    <property type="entry name" value="ThiN"/>
</dbReference>
<dbReference type="PANTHER" id="PTHR40730">
    <property type="entry name" value="TRANSCRIPTIONAL REGULATOR PROTEIN-LIKE PROTEIN"/>
    <property type="match status" value="1"/>
</dbReference>